<dbReference type="PANTHER" id="PTHR28037">
    <property type="entry name" value="ALCOHOL O-ACETYLTRANSFERASE 1-RELATED"/>
    <property type="match status" value="1"/>
</dbReference>
<dbReference type="EMBL" id="KB644410">
    <property type="protein sequence ID" value="EPS27667.1"/>
    <property type="molecule type" value="Genomic_DNA"/>
</dbReference>
<evidence type="ECO:0000313" key="2">
    <source>
        <dbReference type="EMBL" id="EPS27667.1"/>
    </source>
</evidence>
<dbReference type="Pfam" id="PF07247">
    <property type="entry name" value="AATase"/>
    <property type="match status" value="1"/>
</dbReference>
<feature type="compositionally biased region" description="Polar residues" evidence="1">
    <location>
        <begin position="415"/>
        <end position="427"/>
    </location>
</feature>
<evidence type="ECO:0008006" key="4">
    <source>
        <dbReference type="Google" id="ProtNLM"/>
    </source>
</evidence>
<dbReference type="Gene3D" id="3.30.559.10">
    <property type="entry name" value="Chloramphenicol acetyltransferase-like domain"/>
    <property type="match status" value="1"/>
</dbReference>
<dbReference type="InterPro" id="IPR052058">
    <property type="entry name" value="Alcohol_O-acetyltransferase"/>
</dbReference>
<dbReference type="OrthoDB" id="2150604at2759"/>
<dbReference type="eggNOG" id="ENOG502RC91">
    <property type="taxonomic scope" value="Eukaryota"/>
</dbReference>
<feature type="region of interest" description="Disordered" evidence="1">
    <location>
        <begin position="410"/>
        <end position="430"/>
    </location>
</feature>
<dbReference type="PANTHER" id="PTHR28037:SF1">
    <property type="entry name" value="ALCOHOL O-ACETYLTRANSFERASE 1-RELATED"/>
    <property type="match status" value="1"/>
</dbReference>
<dbReference type="PhylomeDB" id="S8B041"/>
<dbReference type="InterPro" id="IPR010828">
    <property type="entry name" value="Atf2/Sli1-like"/>
</dbReference>
<accession>S8B041</accession>
<dbReference type="GO" id="GO:0008080">
    <property type="term" value="F:N-acetyltransferase activity"/>
    <property type="evidence" value="ECO:0007669"/>
    <property type="project" value="TreeGrafter"/>
</dbReference>
<protein>
    <recommendedName>
        <fullName evidence="4">Alcohol acetyltransferase</fullName>
    </recommendedName>
</protein>
<organism evidence="2 3">
    <name type="scientific">Penicillium oxalicum (strain 114-2 / CGMCC 5302)</name>
    <name type="common">Penicillium decumbens</name>
    <dbReference type="NCBI Taxonomy" id="933388"/>
    <lineage>
        <taxon>Eukaryota</taxon>
        <taxon>Fungi</taxon>
        <taxon>Dikarya</taxon>
        <taxon>Ascomycota</taxon>
        <taxon>Pezizomycotina</taxon>
        <taxon>Eurotiomycetes</taxon>
        <taxon>Eurotiomycetidae</taxon>
        <taxon>Eurotiales</taxon>
        <taxon>Aspergillaceae</taxon>
        <taxon>Penicillium</taxon>
    </lineage>
</organism>
<dbReference type="SUPFAM" id="SSF52777">
    <property type="entry name" value="CoA-dependent acyltransferases"/>
    <property type="match status" value="1"/>
</dbReference>
<evidence type="ECO:0000256" key="1">
    <source>
        <dbReference type="SAM" id="MobiDB-lite"/>
    </source>
</evidence>
<dbReference type="InterPro" id="IPR023213">
    <property type="entry name" value="CAT-like_dom_sf"/>
</dbReference>
<proteinExistence type="predicted"/>
<sequence>MEKKDNILREAGTLERIYNANHYSGFYPCFCLSALYKLQDGLELSSSEWEQLMVSAVSSFVLNHGALCSGVVGEDGQHPTFVRLESLDLDQLIEFSTVDTNENLESALLQTLDGLHSKKWTRLHEMPGWKVILLGHAGHTNQVFVILAAHHAFMDGQGGMVFHRELLRALNSEKKINFFKNAPVQESLVKVPPSVKLPPPVEDLMEIPTTWGFHAHNLWGAIRPAWLRNPFAENPWTGNPVTQDCISNYQSRTRLSRIEQSDLQRLLTRCKENHITPTSLFQAIAVAVLAKLVPPHSFFGHSPYSLRKWTGSDPVKDIVNQTGDSGCLYQKTWISAFKNSSGNKSDETALLWKIAKFHREQLTKELAQVPVNNGLATLGRYTDRHAANAKCIGQVRPLTFEVSNLGRIDLEQTGEAPNQSTENTPSPQKHMRVSRMTFTQSAMVNCAPLTLSIVSMSDGLAVSTSWQPEALDETIAERFCEGISDWLAYLGSES</sequence>
<dbReference type="Proteomes" id="UP000019376">
    <property type="component" value="Unassembled WGS sequence"/>
</dbReference>
<gene>
    <name evidence="2" type="ORF">PDE_02611</name>
</gene>
<dbReference type="HOGENOM" id="CLU_024469_0_1_1"/>
<dbReference type="STRING" id="933388.S8B041"/>
<dbReference type="AlphaFoldDB" id="S8B041"/>
<name>S8B041_PENO1</name>
<keyword evidence="3" id="KW-1185">Reference proteome</keyword>
<evidence type="ECO:0000313" key="3">
    <source>
        <dbReference type="Proteomes" id="UP000019376"/>
    </source>
</evidence>
<reference evidence="2 3" key="1">
    <citation type="journal article" date="2013" name="PLoS ONE">
        <title>Genomic and secretomic analyses reveal unique features of the lignocellulolytic enzyme system of Penicillium decumbens.</title>
        <authorList>
            <person name="Liu G."/>
            <person name="Zhang L."/>
            <person name="Wei X."/>
            <person name="Zou G."/>
            <person name="Qin Y."/>
            <person name="Ma L."/>
            <person name="Li J."/>
            <person name="Zheng H."/>
            <person name="Wang S."/>
            <person name="Wang C."/>
            <person name="Xun L."/>
            <person name="Zhao G.-P."/>
            <person name="Zhou Z."/>
            <person name="Qu Y."/>
        </authorList>
    </citation>
    <scope>NUCLEOTIDE SEQUENCE [LARGE SCALE GENOMIC DNA]</scope>
    <source>
        <strain evidence="3">114-2 / CGMCC 5302</strain>
    </source>
</reference>